<proteinExistence type="predicted"/>
<comment type="caution">
    <text evidence="1">The sequence shown here is derived from an EMBL/GenBank/DDBJ whole genome shotgun (WGS) entry which is preliminary data.</text>
</comment>
<evidence type="ECO:0000313" key="2">
    <source>
        <dbReference type="Proteomes" id="UP000536624"/>
    </source>
</evidence>
<dbReference type="EMBL" id="JAALLH010000001">
    <property type="protein sequence ID" value="NIY68095.1"/>
    <property type="molecule type" value="Genomic_DNA"/>
</dbReference>
<sequence length="167" mass="18541">MTESPREPKVHTFGDTFQAYNATQCQEDIRDGDVLLVESEKVVGIAWTWPFALTESIGELHVMTADPRTHQDGMFAAGVALAEQVAREHGLRIVPPLDKAKARAILAGYQRDGEPVGYRVLTRKTETGRERTGWLVASTTAFIELDTFGHLAVTGTWTRLTNEKQES</sequence>
<organism evidence="1 2">
    <name type="scientific">Streptomyces malaysiensis</name>
    <dbReference type="NCBI Taxonomy" id="92644"/>
    <lineage>
        <taxon>Bacteria</taxon>
        <taxon>Bacillati</taxon>
        <taxon>Actinomycetota</taxon>
        <taxon>Actinomycetes</taxon>
        <taxon>Kitasatosporales</taxon>
        <taxon>Streptomycetaceae</taxon>
        <taxon>Streptomyces</taxon>
        <taxon>Streptomyces violaceusniger group</taxon>
    </lineage>
</organism>
<name>A0A7X5X935_STRMQ</name>
<accession>A0A7X5X935</accession>
<evidence type="ECO:0000313" key="1">
    <source>
        <dbReference type="EMBL" id="NIY68095.1"/>
    </source>
</evidence>
<dbReference type="AlphaFoldDB" id="A0A7X5X935"/>
<reference evidence="1 2" key="1">
    <citation type="submission" date="2020-02" db="EMBL/GenBank/DDBJ databases">
        <title>Streptomyces malaysiensis DSM14702 (JHCC583434, PFL_A843) Genome sequencing and assembly.</title>
        <authorList>
            <person name="Samborskyy M."/>
        </authorList>
    </citation>
    <scope>NUCLEOTIDE SEQUENCE [LARGE SCALE GENOMIC DNA]</scope>
    <source>
        <strain evidence="1 2">DSM 14702</strain>
    </source>
</reference>
<dbReference type="RefSeq" id="WP_167503215.1">
    <property type="nucleotide sequence ID" value="NZ_JAALLH010000001.1"/>
</dbReference>
<dbReference type="Proteomes" id="UP000536624">
    <property type="component" value="Unassembled WGS sequence"/>
</dbReference>
<protein>
    <submittedName>
        <fullName evidence="1">Uncharacterized protein</fullName>
    </submittedName>
</protein>
<gene>
    <name evidence="1" type="ORF">SMALB_6177</name>
</gene>